<feature type="region of interest" description="Disordered" evidence="2">
    <location>
        <begin position="365"/>
        <end position="427"/>
    </location>
</feature>
<dbReference type="InterPro" id="IPR036875">
    <property type="entry name" value="Znf_CCHC_sf"/>
</dbReference>
<reference evidence="4 5" key="1">
    <citation type="journal article" date="2021" name="Commun. Biol.">
        <title>The genome of Shorea leprosula (Dipterocarpaceae) highlights the ecological relevance of drought in aseasonal tropical rainforests.</title>
        <authorList>
            <person name="Ng K.K.S."/>
            <person name="Kobayashi M.J."/>
            <person name="Fawcett J.A."/>
            <person name="Hatakeyama M."/>
            <person name="Paape T."/>
            <person name="Ng C.H."/>
            <person name="Ang C.C."/>
            <person name="Tnah L.H."/>
            <person name="Lee C.T."/>
            <person name="Nishiyama T."/>
            <person name="Sese J."/>
            <person name="O'Brien M.J."/>
            <person name="Copetti D."/>
            <person name="Mohd Noor M.I."/>
            <person name="Ong R.C."/>
            <person name="Putra M."/>
            <person name="Sireger I.Z."/>
            <person name="Indrioko S."/>
            <person name="Kosugi Y."/>
            <person name="Izuno A."/>
            <person name="Isagi Y."/>
            <person name="Lee S.L."/>
            <person name="Shimizu K.K."/>
        </authorList>
    </citation>
    <scope>NUCLEOTIDE SEQUENCE [LARGE SCALE GENOMIC DNA]</scope>
    <source>
        <strain evidence="4">214</strain>
    </source>
</reference>
<organism evidence="4 5">
    <name type="scientific">Rubroshorea leprosula</name>
    <dbReference type="NCBI Taxonomy" id="152421"/>
    <lineage>
        <taxon>Eukaryota</taxon>
        <taxon>Viridiplantae</taxon>
        <taxon>Streptophyta</taxon>
        <taxon>Embryophyta</taxon>
        <taxon>Tracheophyta</taxon>
        <taxon>Spermatophyta</taxon>
        <taxon>Magnoliopsida</taxon>
        <taxon>eudicotyledons</taxon>
        <taxon>Gunneridae</taxon>
        <taxon>Pentapetalae</taxon>
        <taxon>rosids</taxon>
        <taxon>malvids</taxon>
        <taxon>Malvales</taxon>
        <taxon>Dipterocarpaceae</taxon>
        <taxon>Rubroshorea</taxon>
    </lineage>
</organism>
<dbReference type="GO" id="GO:0008270">
    <property type="term" value="F:zinc ion binding"/>
    <property type="evidence" value="ECO:0007669"/>
    <property type="project" value="UniProtKB-KW"/>
</dbReference>
<feature type="compositionally biased region" description="Polar residues" evidence="2">
    <location>
        <begin position="368"/>
        <end position="405"/>
    </location>
</feature>
<sequence length="761" mass="84193">MKKSFSDSSLHTLIVVSEHTFSHEISDPMATRDETPNSAASKHLAFVSLLRGYELDGFLDGSHPCPVATEPTYSLWARQDQLLHHALITSVSENITPYIATATTAQQAWETLAKLYANRSCTRVITLKERLQTMKHDGHPVSDYLRSLKIVADELGTVDCPLSDDDLTVYILNGLGPEFWEIAASIRTRDSSLSFDDLHDRLVAHEESLRRDEAQIDTSPLIAYFASNVGLTSSTSSSVGPRYPTRLIGSTCQLCGYAGHLARNCPSFWVQSIGPMANFASFSNGFLDDYLLDSGANNHVTTDLANLALHSEYNGLDELQIGDGTGLKITHQPNFKLDSLDDLPSPPAVSAVAPHESLVHEAVPPATVRTSQPPFTSLTHPASTPQPESQQPHAPTSTASPSLPTHSPEPLIEPIPQPQPLLPPEPIRTHPMLTHSRNNIFKPKLIHQAISTSPVPICEPICVTQALKDPNWRKAMSDEFSALVHQGPWELVPSTPDQHLLGCKWVFRIKRAKDGSIECYKARLVAKGFHQHLGSDYFNTFSPVIKPTTILTVLSIAVSRNWPIRQLDVNNAFLHGHLEKKLFMAQPVGFVDSALPHHVCRLRRSIYGLKQAPRAWFRELKQFIISQGFSHSRSDFSLFVYHRNSTWIYFLVYVDDILITGSDPSAVSSLINCMSTRFAIKDLGTLSYFLGIEVVPTSAGLFLSQHNNVNDLLHCFRMHEAKPVATPLATNTGLQLFSGTAISDGSDYRRLIGSLQYLTLT</sequence>
<evidence type="ECO:0000256" key="1">
    <source>
        <dbReference type="PROSITE-ProRule" id="PRU00047"/>
    </source>
</evidence>
<dbReference type="SMART" id="SM00343">
    <property type="entry name" value="ZnF_C2HC"/>
    <property type="match status" value="1"/>
</dbReference>
<dbReference type="Pfam" id="PF07727">
    <property type="entry name" value="RVT_2"/>
    <property type="match status" value="1"/>
</dbReference>
<dbReference type="EMBL" id="BPVZ01000371">
    <property type="protein sequence ID" value="GKV50484.1"/>
    <property type="molecule type" value="Genomic_DNA"/>
</dbReference>
<feature type="domain" description="CCHC-type" evidence="3">
    <location>
        <begin position="252"/>
        <end position="267"/>
    </location>
</feature>
<dbReference type="GO" id="GO:0003676">
    <property type="term" value="F:nucleic acid binding"/>
    <property type="evidence" value="ECO:0007669"/>
    <property type="project" value="InterPro"/>
</dbReference>
<evidence type="ECO:0000313" key="4">
    <source>
        <dbReference type="EMBL" id="GKV50484.1"/>
    </source>
</evidence>
<keyword evidence="1" id="KW-0863">Zinc-finger</keyword>
<keyword evidence="5" id="KW-1185">Reference proteome</keyword>
<accession>A0AAV5MNB2</accession>
<dbReference type="InterPro" id="IPR013103">
    <property type="entry name" value="RVT_2"/>
</dbReference>
<gene>
    <name evidence="4" type="ORF">SLEP1_g57186</name>
</gene>
<proteinExistence type="predicted"/>
<dbReference type="Pfam" id="PF14223">
    <property type="entry name" value="Retrotran_gag_2"/>
    <property type="match status" value="1"/>
</dbReference>
<keyword evidence="1" id="KW-0479">Metal-binding</keyword>
<dbReference type="PANTHER" id="PTHR47481:SF21">
    <property type="entry name" value="BASIC-LEUCINE ZIPPER TRANSCRIPTION FACTOR Q-RELATED"/>
    <property type="match status" value="1"/>
</dbReference>
<dbReference type="InterPro" id="IPR043502">
    <property type="entry name" value="DNA/RNA_pol_sf"/>
</dbReference>
<dbReference type="SUPFAM" id="SSF57756">
    <property type="entry name" value="Retrovirus zinc finger-like domains"/>
    <property type="match status" value="1"/>
</dbReference>
<keyword evidence="1" id="KW-0862">Zinc</keyword>
<dbReference type="PROSITE" id="PS50158">
    <property type="entry name" value="ZF_CCHC"/>
    <property type="match status" value="1"/>
</dbReference>
<protein>
    <recommendedName>
        <fullName evidence="3">CCHC-type domain-containing protein</fullName>
    </recommendedName>
</protein>
<dbReference type="InterPro" id="IPR001878">
    <property type="entry name" value="Znf_CCHC"/>
</dbReference>
<evidence type="ECO:0000259" key="3">
    <source>
        <dbReference type="PROSITE" id="PS50158"/>
    </source>
</evidence>
<feature type="compositionally biased region" description="Pro residues" evidence="2">
    <location>
        <begin position="411"/>
        <end position="426"/>
    </location>
</feature>
<name>A0AAV5MNB2_9ROSI</name>
<dbReference type="PANTHER" id="PTHR47481">
    <property type="match status" value="1"/>
</dbReference>
<evidence type="ECO:0000313" key="5">
    <source>
        <dbReference type="Proteomes" id="UP001054252"/>
    </source>
</evidence>
<dbReference type="Proteomes" id="UP001054252">
    <property type="component" value="Unassembled WGS sequence"/>
</dbReference>
<dbReference type="SUPFAM" id="SSF56672">
    <property type="entry name" value="DNA/RNA polymerases"/>
    <property type="match status" value="1"/>
</dbReference>
<comment type="caution">
    <text evidence="4">The sequence shown here is derived from an EMBL/GenBank/DDBJ whole genome shotgun (WGS) entry which is preliminary data.</text>
</comment>
<dbReference type="AlphaFoldDB" id="A0AAV5MNB2"/>
<evidence type="ECO:0000256" key="2">
    <source>
        <dbReference type="SAM" id="MobiDB-lite"/>
    </source>
</evidence>